<feature type="compositionally biased region" description="Basic and acidic residues" evidence="1">
    <location>
        <begin position="480"/>
        <end position="497"/>
    </location>
</feature>
<reference evidence="3" key="1">
    <citation type="submission" date="2022-10" db="EMBL/GenBank/DDBJ databases">
        <title>Determination and structural analysis of whole genome sequence of Sarocladium strictum F4-1.</title>
        <authorList>
            <person name="Hu L."/>
            <person name="Jiang Y."/>
        </authorList>
    </citation>
    <scope>NUCLEOTIDE SEQUENCE</scope>
    <source>
        <strain evidence="3">F4-1</strain>
    </source>
</reference>
<feature type="compositionally biased region" description="Basic and acidic residues" evidence="1">
    <location>
        <begin position="428"/>
        <end position="441"/>
    </location>
</feature>
<evidence type="ECO:0000256" key="2">
    <source>
        <dbReference type="SAM" id="Phobius"/>
    </source>
</evidence>
<feature type="region of interest" description="Disordered" evidence="1">
    <location>
        <begin position="81"/>
        <end position="113"/>
    </location>
</feature>
<organism evidence="3 4">
    <name type="scientific">Sarocladium strictum</name>
    <name type="common">Black bundle disease fungus</name>
    <name type="synonym">Acremonium strictum</name>
    <dbReference type="NCBI Taxonomy" id="5046"/>
    <lineage>
        <taxon>Eukaryota</taxon>
        <taxon>Fungi</taxon>
        <taxon>Dikarya</taxon>
        <taxon>Ascomycota</taxon>
        <taxon>Pezizomycotina</taxon>
        <taxon>Sordariomycetes</taxon>
        <taxon>Hypocreomycetidae</taxon>
        <taxon>Hypocreales</taxon>
        <taxon>Sarocladiaceae</taxon>
        <taxon>Sarocladium</taxon>
    </lineage>
</organism>
<name>A0AA39GLH8_SARSR</name>
<feature type="transmembrane region" description="Helical" evidence="2">
    <location>
        <begin position="295"/>
        <end position="316"/>
    </location>
</feature>
<protein>
    <submittedName>
        <fullName evidence="3">Uncharacterized protein</fullName>
    </submittedName>
</protein>
<feature type="compositionally biased region" description="Basic residues" evidence="1">
    <location>
        <begin position="418"/>
        <end position="427"/>
    </location>
</feature>
<feature type="compositionally biased region" description="Basic residues" evidence="1">
    <location>
        <begin position="91"/>
        <end position="102"/>
    </location>
</feature>
<keyword evidence="2" id="KW-0812">Transmembrane</keyword>
<keyword evidence="4" id="KW-1185">Reference proteome</keyword>
<evidence type="ECO:0000313" key="3">
    <source>
        <dbReference type="EMBL" id="KAK0388828.1"/>
    </source>
</evidence>
<keyword evidence="2" id="KW-0472">Membrane</keyword>
<sequence length="524" mass="57990">MPLEQTITIVNNSGKIISTGKELFSIFKDAKESYLDKKAEIKTLQRAQTFDQTRSVSGRGRESVYDYDPYRTDRALPRRSFDEYSEASSKRSYRTRSVRSYHHGADAVPRSRPALTEYNLKTLSEVSSVAPSRAPPNAYRSPFAETMTRDLADARSMAITERRPSGQLARRRSLSELDQNKALVRKPKEIDMDLAYGSMPPDLEHMVELDPNYDDGKKAKLLVRKVEGLLTECDCLKHSAGAIIKRLQEDPNAAASVALTLTELSKVVGKMSPAVLPILKGSSPAVFALLASPQFLIGTSIVAGVTVIMFGGWKIVKKVRENQVAREALGYEGVPDGRPAPLRTQSEVSAGFDEALIVDDELSTIESWRRGIAPFGDDASADMELITPQADRVQRERADDDTRSRRTAKTAKTAKSGRSVKTHKSSKTTREDRDHEVPERKSSRRATAESVSGASERSSSSRKKHHSSSSSSSKSKRKEVRAIEDGKSHKDDAELVMRPKMGSGSNMLKAIFKNKEREKSLVTA</sequence>
<evidence type="ECO:0000313" key="4">
    <source>
        <dbReference type="Proteomes" id="UP001175261"/>
    </source>
</evidence>
<feature type="compositionally biased region" description="Basic and acidic residues" evidence="1">
    <location>
        <begin position="392"/>
        <end position="404"/>
    </location>
</feature>
<dbReference type="AlphaFoldDB" id="A0AA39GLH8"/>
<evidence type="ECO:0000256" key="1">
    <source>
        <dbReference type="SAM" id="MobiDB-lite"/>
    </source>
</evidence>
<dbReference type="Proteomes" id="UP001175261">
    <property type="component" value="Unassembled WGS sequence"/>
</dbReference>
<gene>
    <name evidence="3" type="ORF">NLU13_5071</name>
</gene>
<dbReference type="EMBL" id="JAPDFR010000003">
    <property type="protein sequence ID" value="KAK0388828.1"/>
    <property type="molecule type" value="Genomic_DNA"/>
</dbReference>
<proteinExistence type="predicted"/>
<keyword evidence="2" id="KW-1133">Transmembrane helix</keyword>
<comment type="caution">
    <text evidence="3">The sequence shown here is derived from an EMBL/GenBank/DDBJ whole genome shotgun (WGS) entry which is preliminary data.</text>
</comment>
<accession>A0AA39GLH8</accession>
<feature type="region of interest" description="Disordered" evidence="1">
    <location>
        <begin position="379"/>
        <end position="501"/>
    </location>
</feature>